<sequence>MLYITGNMHGEMARFEDSRIRKLKKGDTLIVCGDFGFLWDGGAKEEKNLKKLGSKKYQILFVDGTHENFDLLEKYPVTDWNGGKVQQISGNLYHLMRGQVYELEGKKIFTFGGGESTEKQMYIEAGKWWEQEMPGLEEMRTAVDNLRANQFQVDYILTHEPAPGMPAHKVNPKDTTNQLDAFFDELVKRVQYDKWFFGSLHIDRKITAKTYAVFNEVVPL</sequence>
<keyword evidence="3" id="KW-1185">Reference proteome</keyword>
<comment type="caution">
    <text evidence="2">The sequence shown here is derived from an EMBL/GenBank/DDBJ whole genome shotgun (WGS) entry which is preliminary data.</text>
</comment>
<dbReference type="InterPro" id="IPR004843">
    <property type="entry name" value="Calcineurin-like_PHP"/>
</dbReference>
<dbReference type="RefSeq" id="WP_191395121.1">
    <property type="nucleotide sequence ID" value="NZ_JAKNHQ010000008.1"/>
</dbReference>
<feature type="domain" description="Calcineurin-like phosphoesterase" evidence="1">
    <location>
        <begin position="6"/>
        <end position="198"/>
    </location>
</feature>
<proteinExistence type="predicted"/>
<dbReference type="SUPFAM" id="SSF56300">
    <property type="entry name" value="Metallo-dependent phosphatases"/>
    <property type="match status" value="1"/>
</dbReference>
<evidence type="ECO:0000313" key="2">
    <source>
        <dbReference type="EMBL" id="MCG4610786.1"/>
    </source>
</evidence>
<evidence type="ECO:0000313" key="3">
    <source>
        <dbReference type="Proteomes" id="UP001298681"/>
    </source>
</evidence>
<dbReference type="Gene3D" id="3.60.21.10">
    <property type="match status" value="1"/>
</dbReference>
<evidence type="ECO:0000259" key="1">
    <source>
        <dbReference type="Pfam" id="PF00149"/>
    </source>
</evidence>
<dbReference type="Proteomes" id="UP001298681">
    <property type="component" value="Unassembled WGS sequence"/>
</dbReference>
<dbReference type="EMBL" id="JAKNHQ010000008">
    <property type="protein sequence ID" value="MCG4610786.1"/>
    <property type="molecule type" value="Genomic_DNA"/>
</dbReference>
<gene>
    <name evidence="2" type="ORF">L0P57_07540</name>
</gene>
<accession>A0ABS9MJ76</accession>
<dbReference type="Pfam" id="PF00149">
    <property type="entry name" value="Metallophos"/>
    <property type="match status" value="1"/>
</dbReference>
<dbReference type="InterPro" id="IPR029052">
    <property type="entry name" value="Metallo-depent_PP-like"/>
</dbReference>
<name>A0ABS9MJ76_9FIRM</name>
<organism evidence="2 3">
    <name type="scientific">Anaeromassilibacillus senegalensis</name>
    <dbReference type="NCBI Taxonomy" id="1673717"/>
    <lineage>
        <taxon>Bacteria</taxon>
        <taxon>Bacillati</taxon>
        <taxon>Bacillota</taxon>
        <taxon>Clostridia</taxon>
        <taxon>Eubacteriales</taxon>
        <taxon>Acutalibacteraceae</taxon>
        <taxon>Anaeromassilibacillus</taxon>
    </lineage>
</organism>
<reference evidence="2 3" key="1">
    <citation type="submission" date="2022-01" db="EMBL/GenBank/DDBJ databases">
        <title>Collection of gut derived symbiotic bacterial strains cultured from healthy donors.</title>
        <authorList>
            <person name="Lin H."/>
            <person name="Kohout C."/>
            <person name="Waligurski E."/>
            <person name="Pamer E.G."/>
        </authorList>
    </citation>
    <scope>NUCLEOTIDE SEQUENCE [LARGE SCALE GENOMIC DNA]</scope>
    <source>
        <strain evidence="2 3">DFI.7.58</strain>
    </source>
</reference>
<protein>
    <submittedName>
        <fullName evidence="2">Metallophosphoesterase</fullName>
    </submittedName>
</protein>